<dbReference type="STRING" id="1745343.A0A2J6PF96"/>
<gene>
    <name evidence="7" type="ORF">NA56DRAFT_476651</name>
</gene>
<feature type="compositionally biased region" description="Polar residues" evidence="5">
    <location>
        <begin position="61"/>
        <end position="70"/>
    </location>
</feature>
<dbReference type="OrthoDB" id="341259at2759"/>
<evidence type="ECO:0000256" key="3">
    <source>
        <dbReference type="ARBA" id="ARBA00022989"/>
    </source>
</evidence>
<evidence type="ECO:0000256" key="2">
    <source>
        <dbReference type="ARBA" id="ARBA00022692"/>
    </source>
</evidence>
<evidence type="ECO:0000256" key="1">
    <source>
        <dbReference type="ARBA" id="ARBA00004141"/>
    </source>
</evidence>
<evidence type="ECO:0008006" key="9">
    <source>
        <dbReference type="Google" id="ProtNLM"/>
    </source>
</evidence>
<dbReference type="SUPFAM" id="SSF144083">
    <property type="entry name" value="Magnesium transport protein CorA, transmembrane region"/>
    <property type="match status" value="1"/>
</dbReference>
<dbReference type="EMBL" id="KZ613543">
    <property type="protein sequence ID" value="PMD12722.1"/>
    <property type="molecule type" value="Genomic_DNA"/>
</dbReference>
<comment type="subcellular location">
    <subcellularLocation>
        <location evidence="1">Membrane</location>
        <topology evidence="1">Multi-pass membrane protein</topology>
    </subcellularLocation>
</comment>
<evidence type="ECO:0000256" key="4">
    <source>
        <dbReference type="ARBA" id="ARBA00023136"/>
    </source>
</evidence>
<proteinExistence type="predicted"/>
<evidence type="ECO:0000313" key="8">
    <source>
        <dbReference type="Proteomes" id="UP000235672"/>
    </source>
</evidence>
<evidence type="ECO:0000313" key="7">
    <source>
        <dbReference type="EMBL" id="PMD12722.1"/>
    </source>
</evidence>
<dbReference type="PANTHER" id="PTHR47685">
    <property type="entry name" value="MAGNESIUM TRANSPORT PROTEIN CORA"/>
    <property type="match status" value="1"/>
</dbReference>
<feature type="compositionally biased region" description="Polar residues" evidence="5">
    <location>
        <begin position="128"/>
        <end position="139"/>
    </location>
</feature>
<dbReference type="Gene3D" id="1.20.58.340">
    <property type="entry name" value="Magnesium transport protein CorA, transmembrane region"/>
    <property type="match status" value="1"/>
</dbReference>
<dbReference type="InterPro" id="IPR050829">
    <property type="entry name" value="CorA_MIT"/>
</dbReference>
<feature type="transmembrane region" description="Helical" evidence="6">
    <location>
        <begin position="563"/>
        <end position="587"/>
    </location>
</feature>
<accession>A0A2J6PF96</accession>
<keyword evidence="8" id="KW-1185">Reference proteome</keyword>
<dbReference type="PANTHER" id="PTHR47685:SF1">
    <property type="entry name" value="MAGNESIUM TRANSPORT PROTEIN CORA"/>
    <property type="match status" value="1"/>
</dbReference>
<name>A0A2J6PF96_9HELO</name>
<dbReference type="Proteomes" id="UP000235672">
    <property type="component" value="Unassembled WGS sequence"/>
</dbReference>
<feature type="compositionally biased region" description="Polar residues" evidence="5">
    <location>
        <begin position="79"/>
        <end position="93"/>
    </location>
</feature>
<protein>
    <recommendedName>
        <fullName evidence="9">Cora-domain-containing protein</fullName>
    </recommendedName>
</protein>
<dbReference type="InterPro" id="IPR045863">
    <property type="entry name" value="CorA_TM1_TM2"/>
</dbReference>
<reference evidence="7 8" key="1">
    <citation type="submission" date="2016-05" db="EMBL/GenBank/DDBJ databases">
        <title>A degradative enzymes factory behind the ericoid mycorrhizal symbiosis.</title>
        <authorList>
            <consortium name="DOE Joint Genome Institute"/>
            <person name="Martino E."/>
            <person name="Morin E."/>
            <person name="Grelet G."/>
            <person name="Kuo A."/>
            <person name="Kohler A."/>
            <person name="Daghino S."/>
            <person name="Barry K."/>
            <person name="Choi C."/>
            <person name="Cichocki N."/>
            <person name="Clum A."/>
            <person name="Copeland A."/>
            <person name="Hainaut M."/>
            <person name="Haridas S."/>
            <person name="Labutti K."/>
            <person name="Lindquist E."/>
            <person name="Lipzen A."/>
            <person name="Khouja H.-R."/>
            <person name="Murat C."/>
            <person name="Ohm R."/>
            <person name="Olson A."/>
            <person name="Spatafora J."/>
            <person name="Veneault-Fourrey C."/>
            <person name="Henrissat B."/>
            <person name="Grigoriev I."/>
            <person name="Martin F."/>
            <person name="Perotto S."/>
        </authorList>
    </citation>
    <scope>NUCLEOTIDE SEQUENCE [LARGE SCALE GENOMIC DNA]</scope>
    <source>
        <strain evidence="7 8">UAMH 7357</strain>
    </source>
</reference>
<feature type="region of interest" description="Disordered" evidence="5">
    <location>
        <begin position="61"/>
        <end position="178"/>
    </location>
</feature>
<feature type="region of interest" description="Disordered" evidence="5">
    <location>
        <begin position="403"/>
        <end position="422"/>
    </location>
</feature>
<dbReference type="AlphaFoldDB" id="A0A2J6PF96"/>
<dbReference type="GO" id="GO:0016020">
    <property type="term" value="C:membrane"/>
    <property type="evidence" value="ECO:0007669"/>
    <property type="project" value="UniProtKB-SubCell"/>
</dbReference>
<evidence type="ECO:0000256" key="5">
    <source>
        <dbReference type="SAM" id="MobiDB-lite"/>
    </source>
</evidence>
<keyword evidence="4 6" id="KW-0472">Membrane</keyword>
<organism evidence="7 8">
    <name type="scientific">Hyaloscypha hepaticicola</name>
    <dbReference type="NCBI Taxonomy" id="2082293"/>
    <lineage>
        <taxon>Eukaryota</taxon>
        <taxon>Fungi</taxon>
        <taxon>Dikarya</taxon>
        <taxon>Ascomycota</taxon>
        <taxon>Pezizomycotina</taxon>
        <taxon>Leotiomycetes</taxon>
        <taxon>Helotiales</taxon>
        <taxon>Hyaloscyphaceae</taxon>
        <taxon>Hyaloscypha</taxon>
    </lineage>
</organism>
<sequence length="722" mass="81995">MAWVEALLTKAFIEEGANDVEGFKALERSFSNQHRGQQSHSHFMRPLCQSTPRAVTATDNLPAESTTDQGPPTIVINGGSESTSFPKTPSRGSTCREEGSDLFKSPSNQAVKDQTKGGQKERGKKTSTKGNKSPKGTETPTKEAQRKSSQPLDGRRPLSPSSPARKEPKQPKNNVFTFMPYLHFESSRRRQEMQEAIKRAEILRSPLSRKLGKASTFDEMLIRAHLATSTVSLHVRRTLDQSFYHNIDTASRDQDQVVYRYQLKGKSRDDPDVDPKIVMVDQLWLWILGKGLIVTAFPQRWQQPKNDPLNVLDSVIEDINSKTRDPVASVYDLAMIITNRCSGVFDRHLMGDEDYQFLDMFESSIGNVTDRESVLFREFNAASAQASAWLHHHRRPNRLSRYLEDGAMDSEEKKNAKEKQRQDLEEKFKSEEFMRGPLFIDKLLDIGEETDLLAETKDIRDELNMIAKVLEDQLHVLPDLQEAICEIYLDENRAQPEVKKRFRDQIKAIEVHLKDIDRMDRQAERIYNSITDMLDLKQKHANAFEARFARDQAAGTARQSQTIMVFTIVTIVFLPLSFIAAFFAININEFPRVDGGTDIPLAYVSKYMFGIGFAVSIPLIVIALSLEDIGTMIRQLRRWNNRRKTQKESGFDDGSGETTLDMLRFEHALSIAQSARKSVESDWIRERISGSGRPTSATAPREKPTGFRMRVSADVERGGVFN</sequence>
<dbReference type="InterPro" id="IPR002523">
    <property type="entry name" value="MgTranspt_CorA/ZnTranspt_ZntB"/>
</dbReference>
<dbReference type="Pfam" id="PF01544">
    <property type="entry name" value="CorA"/>
    <property type="match status" value="1"/>
</dbReference>
<feature type="transmembrane region" description="Helical" evidence="6">
    <location>
        <begin position="607"/>
        <end position="626"/>
    </location>
</feature>
<feature type="compositionally biased region" description="Basic and acidic residues" evidence="5">
    <location>
        <begin position="410"/>
        <end position="422"/>
    </location>
</feature>
<evidence type="ECO:0000256" key="6">
    <source>
        <dbReference type="SAM" id="Phobius"/>
    </source>
</evidence>
<keyword evidence="3 6" id="KW-1133">Transmembrane helix</keyword>
<dbReference type="GO" id="GO:0046873">
    <property type="term" value="F:metal ion transmembrane transporter activity"/>
    <property type="evidence" value="ECO:0007669"/>
    <property type="project" value="InterPro"/>
</dbReference>
<keyword evidence="2 6" id="KW-0812">Transmembrane</keyword>